<keyword evidence="7" id="KW-1185">Reference proteome</keyword>
<evidence type="ECO:0000313" key="6">
    <source>
        <dbReference type="EMBL" id="KAG0715326.1"/>
    </source>
</evidence>
<organism evidence="6 7">
    <name type="scientific">Chionoecetes opilio</name>
    <name type="common">Atlantic snow crab</name>
    <name type="synonym">Cancer opilio</name>
    <dbReference type="NCBI Taxonomy" id="41210"/>
    <lineage>
        <taxon>Eukaryota</taxon>
        <taxon>Metazoa</taxon>
        <taxon>Ecdysozoa</taxon>
        <taxon>Arthropoda</taxon>
        <taxon>Crustacea</taxon>
        <taxon>Multicrustacea</taxon>
        <taxon>Malacostraca</taxon>
        <taxon>Eumalacostraca</taxon>
        <taxon>Eucarida</taxon>
        <taxon>Decapoda</taxon>
        <taxon>Pleocyemata</taxon>
        <taxon>Brachyura</taxon>
        <taxon>Eubrachyura</taxon>
        <taxon>Majoidea</taxon>
        <taxon>Majidae</taxon>
        <taxon>Chionoecetes</taxon>
    </lineage>
</organism>
<keyword evidence="4" id="KW-0141">cGMP biosynthesis</keyword>
<dbReference type="PROSITE" id="PS50125">
    <property type="entry name" value="GUANYLATE_CYCLASE_2"/>
    <property type="match status" value="1"/>
</dbReference>
<dbReference type="OrthoDB" id="1890790at2759"/>
<accession>A0A8J4XXG8</accession>
<dbReference type="InterPro" id="IPR011645">
    <property type="entry name" value="HNOB_dom_associated"/>
</dbReference>
<evidence type="ECO:0000259" key="5">
    <source>
        <dbReference type="PROSITE" id="PS50125"/>
    </source>
</evidence>
<dbReference type="GO" id="GO:0008074">
    <property type="term" value="C:guanylate cyclase complex, soluble"/>
    <property type="evidence" value="ECO:0007669"/>
    <property type="project" value="TreeGrafter"/>
</dbReference>
<dbReference type="GO" id="GO:0000166">
    <property type="term" value="F:nucleotide binding"/>
    <property type="evidence" value="ECO:0007669"/>
    <property type="project" value="UniProtKB-KW"/>
</dbReference>
<proteinExistence type="predicted"/>
<dbReference type="GO" id="GO:0004383">
    <property type="term" value="F:guanylate cyclase activity"/>
    <property type="evidence" value="ECO:0007669"/>
    <property type="project" value="UniProtKB-EC"/>
</dbReference>
<dbReference type="GO" id="GO:0019934">
    <property type="term" value="P:cGMP-mediated signaling"/>
    <property type="evidence" value="ECO:0007669"/>
    <property type="project" value="TreeGrafter"/>
</dbReference>
<dbReference type="GO" id="GO:0070482">
    <property type="term" value="P:response to oxygen levels"/>
    <property type="evidence" value="ECO:0007669"/>
    <property type="project" value="TreeGrafter"/>
</dbReference>
<dbReference type="Proteomes" id="UP000770661">
    <property type="component" value="Unassembled WGS sequence"/>
</dbReference>
<evidence type="ECO:0000313" key="7">
    <source>
        <dbReference type="Proteomes" id="UP000770661"/>
    </source>
</evidence>
<gene>
    <name evidence="6" type="primary">Gyc89Db</name>
    <name evidence="6" type="ORF">GWK47_012188</name>
</gene>
<evidence type="ECO:0000256" key="1">
    <source>
        <dbReference type="ARBA" id="ARBA00012202"/>
    </source>
</evidence>
<dbReference type="InterPro" id="IPR029787">
    <property type="entry name" value="Nucleotide_cyclase"/>
</dbReference>
<comment type="caution">
    <text evidence="6">The sequence shown here is derived from an EMBL/GenBank/DDBJ whole genome shotgun (WGS) entry which is preliminary data.</text>
</comment>
<dbReference type="SUPFAM" id="SSF55073">
    <property type="entry name" value="Nucleotide cyclase"/>
    <property type="match status" value="1"/>
</dbReference>
<evidence type="ECO:0000256" key="4">
    <source>
        <dbReference type="ARBA" id="ARBA00023293"/>
    </source>
</evidence>
<keyword evidence="3" id="KW-0456">Lyase</keyword>
<evidence type="ECO:0000256" key="2">
    <source>
        <dbReference type="ARBA" id="ARBA00022741"/>
    </source>
</evidence>
<sequence length="297" mass="33457">MFLLTPYSIPFINLPSVALASLNNLVEMRETGLYLNDLSMHDQSREMVMKGWEHCSRLQITYNKEEQNSARLEDAHRLSEEAKARGDDLLYSMLPREVADKLRQGSHAADTCQNLEEVTVLFAELILSPESEPLSALDLMRTVNGMYKMMDRTTEHYRVFKVETVGGVYMVVGGAPQYREDHCSQVGQLALRMLREVSIAAASHTLRIGMHVGPVAAGVVGVKLPRYCLFGDTVNTASRMQTNGKVGKIHISEKCAEVLQKFHFKVSFREKLNIKGKGEMNTYWLNGENNIAKADTW</sequence>
<dbReference type="PANTHER" id="PTHR45655:SF5">
    <property type="entry name" value="SOLUBLE GUANYLATE CYCLASE 89DA-RELATED"/>
    <property type="match status" value="1"/>
</dbReference>
<feature type="domain" description="Guanylate cyclase" evidence="5">
    <location>
        <begin position="119"/>
        <end position="241"/>
    </location>
</feature>
<dbReference type="CDD" id="cd07302">
    <property type="entry name" value="CHD"/>
    <property type="match status" value="1"/>
</dbReference>
<dbReference type="EMBL" id="JACEEZ010019782">
    <property type="protein sequence ID" value="KAG0715326.1"/>
    <property type="molecule type" value="Genomic_DNA"/>
</dbReference>
<dbReference type="PANTHER" id="PTHR45655">
    <property type="entry name" value="GUANYLATE CYCLASE SOLUBLE SUBUNIT BETA-2"/>
    <property type="match status" value="1"/>
</dbReference>
<dbReference type="EC" id="4.6.1.2" evidence="1"/>
<protein>
    <recommendedName>
        <fullName evidence="1">guanylate cyclase</fullName>
        <ecNumber evidence="1">4.6.1.2</ecNumber>
    </recommendedName>
</protein>
<dbReference type="InterPro" id="IPR001054">
    <property type="entry name" value="A/G_cyclase"/>
</dbReference>
<keyword evidence="2" id="KW-0547">Nucleotide-binding</keyword>
<evidence type="ECO:0000256" key="3">
    <source>
        <dbReference type="ARBA" id="ARBA00023239"/>
    </source>
</evidence>
<dbReference type="Pfam" id="PF07701">
    <property type="entry name" value="HNOBA"/>
    <property type="match status" value="1"/>
</dbReference>
<dbReference type="Gene3D" id="6.10.250.780">
    <property type="match status" value="1"/>
</dbReference>
<name>A0A8J4XXG8_CHIOP</name>
<dbReference type="Gene3D" id="3.30.70.1230">
    <property type="entry name" value="Nucleotide cyclase"/>
    <property type="match status" value="1"/>
</dbReference>
<dbReference type="SMART" id="SM00044">
    <property type="entry name" value="CYCc"/>
    <property type="match status" value="1"/>
</dbReference>
<dbReference type="Pfam" id="PF00211">
    <property type="entry name" value="Guanylate_cyc"/>
    <property type="match status" value="1"/>
</dbReference>
<dbReference type="AlphaFoldDB" id="A0A8J4XXG8"/>
<reference evidence="6" key="1">
    <citation type="submission" date="2020-07" db="EMBL/GenBank/DDBJ databases">
        <title>The High-quality genome of the commercially important snow crab, Chionoecetes opilio.</title>
        <authorList>
            <person name="Jeong J.-H."/>
            <person name="Ryu S."/>
        </authorList>
    </citation>
    <scope>NUCLEOTIDE SEQUENCE</scope>
    <source>
        <strain evidence="6">MADBK_172401_WGS</strain>
        <tissue evidence="6">Digestive gland</tissue>
    </source>
</reference>